<dbReference type="EMBL" id="MN739613">
    <property type="protein sequence ID" value="QHT15733.1"/>
    <property type="molecule type" value="Genomic_DNA"/>
</dbReference>
<protein>
    <submittedName>
        <fullName evidence="2">Uncharacterized protein</fullName>
    </submittedName>
</protein>
<organism evidence="2">
    <name type="scientific">viral metagenome</name>
    <dbReference type="NCBI Taxonomy" id="1070528"/>
    <lineage>
        <taxon>unclassified sequences</taxon>
        <taxon>metagenomes</taxon>
        <taxon>organismal metagenomes</taxon>
    </lineage>
</organism>
<evidence type="ECO:0000313" key="2">
    <source>
        <dbReference type="EMBL" id="QHT15733.1"/>
    </source>
</evidence>
<feature type="compositionally biased region" description="Low complexity" evidence="1">
    <location>
        <begin position="185"/>
        <end position="199"/>
    </location>
</feature>
<evidence type="ECO:0000256" key="1">
    <source>
        <dbReference type="SAM" id="MobiDB-lite"/>
    </source>
</evidence>
<proteinExistence type="predicted"/>
<dbReference type="AlphaFoldDB" id="A0A6C0DGT8"/>
<name>A0A6C0DGT8_9ZZZZ</name>
<reference evidence="2" key="1">
    <citation type="journal article" date="2020" name="Nature">
        <title>Giant virus diversity and host interactions through global metagenomics.</title>
        <authorList>
            <person name="Schulz F."/>
            <person name="Roux S."/>
            <person name="Paez-Espino D."/>
            <person name="Jungbluth S."/>
            <person name="Walsh D.A."/>
            <person name="Denef V.J."/>
            <person name="McMahon K.D."/>
            <person name="Konstantinidis K.T."/>
            <person name="Eloe-Fadrosh E.A."/>
            <person name="Kyrpides N.C."/>
            <person name="Woyke T."/>
        </authorList>
    </citation>
    <scope>NUCLEOTIDE SEQUENCE</scope>
    <source>
        <strain evidence="2">GVMAG-M-3300023174-176</strain>
    </source>
</reference>
<feature type="region of interest" description="Disordered" evidence="1">
    <location>
        <begin position="171"/>
        <end position="199"/>
    </location>
</feature>
<sequence>MSRINFNNIELNSKGDTITRFIKETVVSLFSRVNESNGRPKLIENKATIKRVIKRCLAIKDIIVNTINKNLALNGNSKLTKEKLFNTVLKSIPDKDKSYLEAIIGYRMYRECLNIIQYIIDTTTVSNYLTAIDDTEDNEVRETLIKAMIMIIVKECTTILQTNANYNKYNKYTREERNTSRKNTRTNNNKTRRNSNTNR</sequence>
<accession>A0A6C0DGT8</accession>